<evidence type="ECO:0000313" key="3">
    <source>
        <dbReference type="Proteomes" id="UP000241769"/>
    </source>
</evidence>
<reference evidence="2 3" key="1">
    <citation type="journal article" date="2018" name="Genome Biol. Evol.">
        <title>Multiple Roots of Fruiting Body Formation in Amoebozoa.</title>
        <authorList>
            <person name="Hillmann F."/>
            <person name="Forbes G."/>
            <person name="Novohradska S."/>
            <person name="Ferling I."/>
            <person name="Riege K."/>
            <person name="Groth M."/>
            <person name="Westermann M."/>
            <person name="Marz M."/>
            <person name="Spaller T."/>
            <person name="Winckler T."/>
            <person name="Schaap P."/>
            <person name="Glockner G."/>
        </authorList>
    </citation>
    <scope>NUCLEOTIDE SEQUENCE [LARGE SCALE GENOMIC DNA]</scope>
    <source>
        <strain evidence="2 3">Jena</strain>
    </source>
</reference>
<gene>
    <name evidence="2" type="ORF">PROFUN_06002</name>
</gene>
<feature type="transmembrane region" description="Helical" evidence="1">
    <location>
        <begin position="81"/>
        <end position="102"/>
    </location>
</feature>
<dbReference type="Proteomes" id="UP000241769">
    <property type="component" value="Unassembled WGS sequence"/>
</dbReference>
<evidence type="ECO:0000256" key="1">
    <source>
        <dbReference type="SAM" id="Phobius"/>
    </source>
</evidence>
<keyword evidence="1" id="KW-0472">Membrane</keyword>
<keyword evidence="1" id="KW-1133">Transmembrane helix</keyword>
<name>A0A2P6NPC6_9EUKA</name>
<protein>
    <submittedName>
        <fullName evidence="2">Uncharacterized protein</fullName>
    </submittedName>
</protein>
<dbReference type="AlphaFoldDB" id="A0A2P6NPC6"/>
<dbReference type="EMBL" id="MDYQ01000039">
    <property type="protein sequence ID" value="PRP85810.1"/>
    <property type="molecule type" value="Genomic_DNA"/>
</dbReference>
<organism evidence="2 3">
    <name type="scientific">Planoprotostelium fungivorum</name>
    <dbReference type="NCBI Taxonomy" id="1890364"/>
    <lineage>
        <taxon>Eukaryota</taxon>
        <taxon>Amoebozoa</taxon>
        <taxon>Evosea</taxon>
        <taxon>Variosea</taxon>
        <taxon>Cavosteliida</taxon>
        <taxon>Cavosteliaceae</taxon>
        <taxon>Planoprotostelium</taxon>
    </lineage>
</organism>
<feature type="transmembrane region" description="Helical" evidence="1">
    <location>
        <begin position="18"/>
        <end position="39"/>
    </location>
</feature>
<proteinExistence type="predicted"/>
<keyword evidence="3" id="KW-1185">Reference proteome</keyword>
<keyword evidence="1" id="KW-0812">Transmembrane</keyword>
<feature type="transmembrane region" description="Helical" evidence="1">
    <location>
        <begin position="51"/>
        <end position="69"/>
    </location>
</feature>
<evidence type="ECO:0000313" key="2">
    <source>
        <dbReference type="EMBL" id="PRP85810.1"/>
    </source>
</evidence>
<accession>A0A2P6NPC6</accession>
<sequence length="165" mass="18130">MHSQSDPLFGERKPQARALFFGIGAAVTIWFLFCLGLSIANSVMYTWKHGVSALALTFVYVLTIITYMWNRNDPDSRISTFNILMIVLIVGVGLSITFLFPFHPPEPPLHCDGPGFFMNLTTKTCYAFPDCSTGLTHVWSGSSFSCANLTHPPCPAPPKPTTTAP</sequence>
<comment type="caution">
    <text evidence="2">The sequence shown here is derived from an EMBL/GenBank/DDBJ whole genome shotgun (WGS) entry which is preliminary data.</text>
</comment>
<dbReference type="InParanoid" id="A0A2P6NPC6"/>